<keyword evidence="4 10" id="KW-0645">Protease</keyword>
<evidence type="ECO:0000256" key="4">
    <source>
        <dbReference type="ARBA" id="ARBA00022670"/>
    </source>
</evidence>
<dbReference type="GO" id="GO:0004843">
    <property type="term" value="F:cysteine-type deubiquitinase activity"/>
    <property type="evidence" value="ECO:0007669"/>
    <property type="project" value="UniProtKB-UniRule"/>
</dbReference>
<evidence type="ECO:0000256" key="1">
    <source>
        <dbReference type="ARBA" id="ARBA00000707"/>
    </source>
</evidence>
<proteinExistence type="evidence at transcript level"/>
<feature type="domain" description="UCH catalytic" evidence="12">
    <location>
        <begin position="5"/>
        <end position="229"/>
    </location>
</feature>
<feature type="active site" description="Nucleophile" evidence="10">
    <location>
        <position position="95"/>
    </location>
</feature>
<feature type="site" description="Important for enzyme activity" evidence="10">
    <location>
        <position position="184"/>
    </location>
</feature>
<dbReference type="EC" id="3.4.19.12" evidence="3 11"/>
<evidence type="ECO:0000256" key="9">
    <source>
        <dbReference type="ARBA" id="ARBA00073226"/>
    </source>
</evidence>
<keyword evidence="5 10" id="KW-0833">Ubl conjugation pathway</keyword>
<keyword evidence="6 10" id="KW-0378">Hydrolase</keyword>
<evidence type="ECO:0000256" key="10">
    <source>
        <dbReference type="PROSITE-ProRule" id="PRU01393"/>
    </source>
</evidence>
<dbReference type="GO" id="GO:0016579">
    <property type="term" value="P:protein deubiquitination"/>
    <property type="evidence" value="ECO:0007669"/>
    <property type="project" value="TreeGrafter"/>
</dbReference>
<comment type="similarity">
    <text evidence="2 10 11">Belongs to the peptidase C12 family.</text>
</comment>
<evidence type="ECO:0000256" key="3">
    <source>
        <dbReference type="ARBA" id="ARBA00012759"/>
    </source>
</evidence>
<dbReference type="PRINTS" id="PR00707">
    <property type="entry name" value="UBCTHYDRLASE"/>
</dbReference>
<feature type="active site" description="Proton donor" evidence="10">
    <location>
        <position position="169"/>
    </location>
</feature>
<dbReference type="PANTHER" id="PTHR10589:SF17">
    <property type="entry name" value="UBIQUITIN CARBOXYL-TERMINAL HYDROLASE"/>
    <property type="match status" value="1"/>
</dbReference>
<evidence type="ECO:0000256" key="2">
    <source>
        <dbReference type="ARBA" id="ARBA00009326"/>
    </source>
</evidence>
<dbReference type="PROSITE" id="PS00140">
    <property type="entry name" value="UCH_1"/>
    <property type="match status" value="1"/>
</dbReference>
<sequence length="230" mass="25942">MAETRWMPLESNPEVMNTFIHKLGVSKKWQFTDVYGLDPELLCMVPQPCCALILLFPVSEKYGDYCKTEGERLANEGQKVSPEVFFMKQTIRNACGTIGVIHAVANNKNRIGIKDASVFSKFLTDVKTMSPEEIGKRLENDSSIRDVHKTCAEEGQTEAIQAEENVDLHFVALVHVDNSLYELDGNKPFPINHGSTSNDTFLEDAAKVCREFMSRDEKELRFTIVALSEM</sequence>
<feature type="site" description="Transition state stabilizer" evidence="10">
    <location>
        <position position="89"/>
    </location>
</feature>
<dbReference type="AlphaFoldDB" id="A0A6F9DWT3"/>
<comment type="catalytic activity">
    <reaction evidence="1 10 11">
        <text>Thiol-dependent hydrolysis of ester, thioester, amide, peptide and isopeptide bonds formed by the C-terminal Gly of ubiquitin (a 76-residue protein attached to proteins as an intracellular targeting signal).</text>
        <dbReference type="EC" id="3.4.19.12"/>
    </reaction>
</comment>
<organism evidence="13">
    <name type="scientific">Phallusia mammillata</name>
    <dbReference type="NCBI Taxonomy" id="59560"/>
    <lineage>
        <taxon>Eukaryota</taxon>
        <taxon>Metazoa</taxon>
        <taxon>Chordata</taxon>
        <taxon>Tunicata</taxon>
        <taxon>Ascidiacea</taxon>
        <taxon>Phlebobranchia</taxon>
        <taxon>Ascidiidae</taxon>
        <taxon>Phallusia</taxon>
    </lineage>
</organism>
<dbReference type="CDD" id="cd09616">
    <property type="entry name" value="Peptidase_C12_UCH_L1_L3"/>
    <property type="match status" value="1"/>
</dbReference>
<evidence type="ECO:0000256" key="7">
    <source>
        <dbReference type="ARBA" id="ARBA00022807"/>
    </source>
</evidence>
<dbReference type="PANTHER" id="PTHR10589">
    <property type="entry name" value="UBIQUITIN CARBOXYL-TERMINAL HYDROLASE"/>
    <property type="match status" value="1"/>
</dbReference>
<evidence type="ECO:0000313" key="13">
    <source>
        <dbReference type="EMBL" id="CAB3267483.1"/>
    </source>
</evidence>
<evidence type="ECO:0000256" key="8">
    <source>
        <dbReference type="ARBA" id="ARBA00055560"/>
    </source>
</evidence>
<dbReference type="InterPro" id="IPR001578">
    <property type="entry name" value="Peptidase_C12_UCH"/>
</dbReference>
<accession>A0A6F9DWT3</accession>
<dbReference type="InterPro" id="IPR036959">
    <property type="entry name" value="Peptidase_C12_UCH_sf"/>
</dbReference>
<protein>
    <recommendedName>
        <fullName evidence="9 11">Ubiquitin carboxyl-terminal hydrolase</fullName>
        <ecNumber evidence="3 11">3.4.19.12</ecNumber>
    </recommendedName>
</protein>
<name>A0A6F9DWT3_9ASCI</name>
<keyword evidence="7 10" id="KW-0788">Thiol protease</keyword>
<dbReference type="FunFam" id="3.40.532.10:FF:000006">
    <property type="entry name" value="Ubiquitin carboxyl-terminal hydrolase"/>
    <property type="match status" value="1"/>
</dbReference>
<evidence type="ECO:0000259" key="12">
    <source>
        <dbReference type="PROSITE" id="PS52048"/>
    </source>
</evidence>
<dbReference type="Pfam" id="PF01088">
    <property type="entry name" value="Peptidase_C12"/>
    <property type="match status" value="1"/>
</dbReference>
<dbReference type="PROSITE" id="PS52048">
    <property type="entry name" value="UCH_DOMAIN"/>
    <property type="match status" value="1"/>
</dbReference>
<dbReference type="EMBL" id="LR791621">
    <property type="protein sequence ID" value="CAB3267483.1"/>
    <property type="molecule type" value="mRNA"/>
</dbReference>
<dbReference type="InterPro" id="IPR038765">
    <property type="entry name" value="Papain-like_cys_pep_sf"/>
</dbReference>
<dbReference type="GO" id="GO:0005737">
    <property type="term" value="C:cytoplasm"/>
    <property type="evidence" value="ECO:0007669"/>
    <property type="project" value="TreeGrafter"/>
</dbReference>
<dbReference type="GO" id="GO:0006511">
    <property type="term" value="P:ubiquitin-dependent protein catabolic process"/>
    <property type="evidence" value="ECO:0007669"/>
    <property type="project" value="UniProtKB-UniRule"/>
</dbReference>
<comment type="function">
    <text evidence="8">Ubiquitin-protein hydrolase is involved both in the processing of ubiquitin precursors and of ubiquitinated proteins. This enzyme is a thiol protease that recognizes and hydrolyzes a peptide bond at the C-terminal glycine of ubiquitin.</text>
</comment>
<evidence type="ECO:0000256" key="11">
    <source>
        <dbReference type="RuleBase" id="RU361215"/>
    </source>
</evidence>
<gene>
    <name evidence="13" type="primary">Uchl3</name>
</gene>
<dbReference type="Gene3D" id="3.40.532.10">
    <property type="entry name" value="Peptidase C12, ubiquitin carboxyl-terminal hydrolase"/>
    <property type="match status" value="1"/>
</dbReference>
<evidence type="ECO:0000256" key="5">
    <source>
        <dbReference type="ARBA" id="ARBA00022786"/>
    </source>
</evidence>
<evidence type="ECO:0000256" key="6">
    <source>
        <dbReference type="ARBA" id="ARBA00022801"/>
    </source>
</evidence>
<reference evidence="13" key="1">
    <citation type="submission" date="2020-04" db="EMBL/GenBank/DDBJ databases">
        <authorList>
            <person name="Neveu A P."/>
        </authorList>
    </citation>
    <scope>NUCLEOTIDE SEQUENCE</scope>
    <source>
        <tissue evidence="13">Whole embryo</tissue>
    </source>
</reference>
<dbReference type="InterPro" id="IPR057254">
    <property type="entry name" value="UCH_AS"/>
</dbReference>
<dbReference type="SUPFAM" id="SSF54001">
    <property type="entry name" value="Cysteine proteinases"/>
    <property type="match status" value="1"/>
</dbReference>